<feature type="domain" description="AprE-like beta-barrel" evidence="2">
    <location>
        <begin position="302"/>
        <end position="361"/>
    </location>
</feature>
<comment type="caution">
    <text evidence="3">The sequence shown here is derived from an EMBL/GenBank/DDBJ whole genome shotgun (WGS) entry which is preliminary data.</text>
</comment>
<dbReference type="PANTHER" id="PTHR30386:SF28">
    <property type="entry name" value="EXPORTED PROTEIN"/>
    <property type="match status" value="1"/>
</dbReference>
<dbReference type="AlphaFoldDB" id="A0A0F9LDV9"/>
<dbReference type="Gene3D" id="2.40.30.170">
    <property type="match status" value="1"/>
</dbReference>
<evidence type="ECO:0000313" key="3">
    <source>
        <dbReference type="EMBL" id="KKM85421.1"/>
    </source>
</evidence>
<dbReference type="PANTHER" id="PTHR30386">
    <property type="entry name" value="MEMBRANE FUSION SUBUNIT OF EMRAB-TOLC MULTIDRUG EFFLUX PUMP"/>
    <property type="match status" value="1"/>
</dbReference>
<name>A0A0F9LDV9_9ZZZZ</name>
<keyword evidence="1" id="KW-0812">Transmembrane</keyword>
<dbReference type="EMBL" id="LAZR01007413">
    <property type="protein sequence ID" value="KKM85421.1"/>
    <property type="molecule type" value="Genomic_DNA"/>
</dbReference>
<dbReference type="InterPro" id="IPR058982">
    <property type="entry name" value="Beta-barrel_AprE"/>
</dbReference>
<accession>A0A0F9LDV9</accession>
<dbReference type="Pfam" id="PF26002">
    <property type="entry name" value="Beta-barrel_AprE"/>
    <property type="match status" value="1"/>
</dbReference>
<dbReference type="InterPro" id="IPR050739">
    <property type="entry name" value="MFP"/>
</dbReference>
<protein>
    <recommendedName>
        <fullName evidence="2">AprE-like beta-barrel domain-containing protein</fullName>
    </recommendedName>
</protein>
<evidence type="ECO:0000256" key="1">
    <source>
        <dbReference type="SAM" id="Phobius"/>
    </source>
</evidence>
<gene>
    <name evidence="3" type="ORF">LCGC14_1289190</name>
</gene>
<organism evidence="3">
    <name type="scientific">marine sediment metagenome</name>
    <dbReference type="NCBI Taxonomy" id="412755"/>
    <lineage>
        <taxon>unclassified sequences</taxon>
        <taxon>metagenomes</taxon>
        <taxon>ecological metagenomes</taxon>
    </lineage>
</organism>
<dbReference type="PRINTS" id="PR01490">
    <property type="entry name" value="RTXTOXIND"/>
</dbReference>
<keyword evidence="1" id="KW-0472">Membrane</keyword>
<feature type="transmembrane region" description="Helical" evidence="1">
    <location>
        <begin position="15"/>
        <end position="38"/>
    </location>
</feature>
<reference evidence="3" key="1">
    <citation type="journal article" date="2015" name="Nature">
        <title>Complex archaea that bridge the gap between prokaryotes and eukaryotes.</title>
        <authorList>
            <person name="Spang A."/>
            <person name="Saw J.H."/>
            <person name="Jorgensen S.L."/>
            <person name="Zaremba-Niedzwiedzka K."/>
            <person name="Martijn J."/>
            <person name="Lind A.E."/>
            <person name="van Eijk R."/>
            <person name="Schleper C."/>
            <person name="Guy L."/>
            <person name="Ettema T.J."/>
        </authorList>
    </citation>
    <scope>NUCLEOTIDE SEQUENCE</scope>
</reference>
<proteinExistence type="predicted"/>
<evidence type="ECO:0000259" key="2">
    <source>
        <dbReference type="Pfam" id="PF26002"/>
    </source>
</evidence>
<sequence>MDFDSNTFLGRPPGWLTRIGITMVAGILLIILLASFIISYSDVLEAEIEIMPINSSVVLKASRSGQISEFFVNPGDSVVSGDIIAKLNTVAHYVDILAIKEAVTKQTLPEELGFGKPISIGFLQEAYSEYIKAFYGIRTIEKFYDDDIKNLLNNKIRDTEDRAFSDVYHKLQTAKINNALITQNHSRMEILYNKGVISKSELEKSQLELNKSLQEINQLSSDYSRDSYTTNEKFEGHLAALEITSMKVLSEISIWEERNFFISPVNGRVFYLDVWSPFQSVEEDEELFGISPNNKSHLMGIIKIPVHNSGKVRIGQKVIIKLHSFPYEEWGTLEGILTEISTTPKSSIEPYYPAYVKIDTSINKLNLALVGPGKRTGYCDIILEEKTLFKKMFVGFRKKM</sequence>
<keyword evidence="1" id="KW-1133">Transmembrane helix</keyword>